<dbReference type="EMBL" id="CAMXCT020000402">
    <property type="protein sequence ID" value="CAL1131690.1"/>
    <property type="molecule type" value="Genomic_DNA"/>
</dbReference>
<dbReference type="InterPro" id="IPR018114">
    <property type="entry name" value="TRYPSIN_HIS"/>
</dbReference>
<dbReference type="OrthoDB" id="5974294at2759"/>
<evidence type="ECO:0000256" key="2">
    <source>
        <dbReference type="ARBA" id="ARBA00022825"/>
    </source>
</evidence>
<evidence type="ECO:0000256" key="1">
    <source>
        <dbReference type="ARBA" id="ARBA00022670"/>
    </source>
</evidence>
<keyword evidence="4" id="KW-0378">Hydrolase</keyword>
<dbReference type="SMART" id="SM00020">
    <property type="entry name" value="Tryp_SPc"/>
    <property type="match status" value="1"/>
</dbReference>
<feature type="signal peptide" evidence="5">
    <location>
        <begin position="1"/>
        <end position="20"/>
    </location>
</feature>
<dbReference type="PROSITE" id="PS50240">
    <property type="entry name" value="TRYPSIN_DOM"/>
    <property type="match status" value="1"/>
</dbReference>
<dbReference type="Proteomes" id="UP001152797">
    <property type="component" value="Unassembled WGS sequence"/>
</dbReference>
<dbReference type="InterPro" id="IPR009003">
    <property type="entry name" value="Peptidase_S1_PA"/>
</dbReference>
<dbReference type="PROSITE" id="PS00134">
    <property type="entry name" value="TRYPSIN_HIS"/>
    <property type="match status" value="1"/>
</dbReference>
<dbReference type="Gene3D" id="2.40.10.10">
    <property type="entry name" value="Trypsin-like serine proteases"/>
    <property type="match status" value="1"/>
</dbReference>
<evidence type="ECO:0000313" key="7">
    <source>
        <dbReference type="EMBL" id="CAI3978315.1"/>
    </source>
</evidence>
<evidence type="ECO:0000313" key="8">
    <source>
        <dbReference type="EMBL" id="CAL1131690.1"/>
    </source>
</evidence>
<dbReference type="GO" id="GO:0004252">
    <property type="term" value="F:serine-type endopeptidase activity"/>
    <property type="evidence" value="ECO:0007669"/>
    <property type="project" value="InterPro"/>
</dbReference>
<evidence type="ECO:0000313" key="10">
    <source>
        <dbReference type="Proteomes" id="UP001152797"/>
    </source>
</evidence>
<dbReference type="FunFam" id="2.40.10.10:FF:000003">
    <property type="entry name" value="Transmembrane serine protease 3"/>
    <property type="match status" value="1"/>
</dbReference>
<reference evidence="8" key="2">
    <citation type="submission" date="2024-04" db="EMBL/GenBank/DDBJ databases">
        <authorList>
            <person name="Chen Y."/>
            <person name="Shah S."/>
            <person name="Dougan E. K."/>
            <person name="Thang M."/>
            <person name="Chan C."/>
        </authorList>
    </citation>
    <scope>NUCLEOTIDE SEQUENCE [LARGE SCALE GENOMIC DNA]</scope>
</reference>
<keyword evidence="2 4" id="KW-0720">Serine protease</keyword>
<evidence type="ECO:0000256" key="3">
    <source>
        <dbReference type="ARBA" id="ARBA00023157"/>
    </source>
</evidence>
<dbReference type="InterPro" id="IPR001254">
    <property type="entry name" value="Trypsin_dom"/>
</dbReference>
<evidence type="ECO:0000256" key="5">
    <source>
        <dbReference type="SAM" id="SignalP"/>
    </source>
</evidence>
<dbReference type="AlphaFoldDB" id="A0A9P1BS63"/>
<evidence type="ECO:0000256" key="4">
    <source>
        <dbReference type="RuleBase" id="RU363034"/>
    </source>
</evidence>
<dbReference type="EMBL" id="CAMXCT030000402">
    <property type="protein sequence ID" value="CAL4765627.1"/>
    <property type="molecule type" value="Genomic_DNA"/>
</dbReference>
<keyword evidence="1 4" id="KW-0645">Protease</keyword>
<organism evidence="7">
    <name type="scientific">Cladocopium goreaui</name>
    <dbReference type="NCBI Taxonomy" id="2562237"/>
    <lineage>
        <taxon>Eukaryota</taxon>
        <taxon>Sar</taxon>
        <taxon>Alveolata</taxon>
        <taxon>Dinophyceae</taxon>
        <taxon>Suessiales</taxon>
        <taxon>Symbiodiniaceae</taxon>
        <taxon>Cladocopium</taxon>
    </lineage>
</organism>
<accession>A0A9P1BS63</accession>
<keyword evidence="3" id="KW-1015">Disulfide bond</keyword>
<feature type="chain" id="PRO_5043269730" evidence="5">
    <location>
        <begin position="21"/>
        <end position="427"/>
    </location>
</feature>
<protein>
    <submittedName>
        <fullName evidence="9">Serine protease 27 (Marapsin) (Pancreasin)</fullName>
    </submittedName>
</protein>
<dbReference type="InterPro" id="IPR001314">
    <property type="entry name" value="Peptidase_S1A"/>
</dbReference>
<comment type="caution">
    <text evidence="7">The sequence shown here is derived from an EMBL/GenBank/DDBJ whole genome shotgun (WGS) entry which is preliminary data.</text>
</comment>
<dbReference type="PANTHER" id="PTHR24252:SF7">
    <property type="entry name" value="HYALIN"/>
    <property type="match status" value="1"/>
</dbReference>
<dbReference type="Pfam" id="PF00089">
    <property type="entry name" value="Trypsin"/>
    <property type="match status" value="1"/>
</dbReference>
<dbReference type="GO" id="GO:0006508">
    <property type="term" value="P:proteolysis"/>
    <property type="evidence" value="ECO:0007669"/>
    <property type="project" value="UniProtKB-KW"/>
</dbReference>
<dbReference type="PANTHER" id="PTHR24252">
    <property type="entry name" value="ACROSIN-RELATED"/>
    <property type="match status" value="1"/>
</dbReference>
<evidence type="ECO:0000259" key="6">
    <source>
        <dbReference type="PROSITE" id="PS50240"/>
    </source>
</evidence>
<dbReference type="CDD" id="cd00190">
    <property type="entry name" value="Tryp_SPc"/>
    <property type="match status" value="1"/>
</dbReference>
<sequence>MLRAMAITTFLGFLVLPVTANLRGADRAPDYTQCGVLGQSHHTATQRIVHGHDAGQCVWRWQVSLSSATDGQFCGGTLIGREWVLTAAHCISKVRSGCEVRSLRIGAGTWKRRENVDQSDTSVVRRVTKVYMHPLYQDNVAHDYDFALLQLDKAVPINRCIGVACLPHSQDRSGTNCSITGWGTLVSSGPTPELLQEASVTLLTNQMCEVNYTASKNTITGSMLCASGRSNTGITDTCQGDSGGPLVCKETVETSDGTMASDRYVLRGVTSWGQGCAYEGYPGVYGRVQSVLSWIEDTIENKVKKVYAADTKEDFSSLDFEGKMWKVVSGECTIDASDCLLSPGFPEAYGDSQQCKVAVNPQGAMPLEVMNFTTELGFDKLYVDCKSYSGGTGPNGVIPSSSLFWTSDASVTESGWRICPEAVGLLP</sequence>
<dbReference type="InterPro" id="IPR033116">
    <property type="entry name" value="TRYPSIN_SER"/>
</dbReference>
<dbReference type="InterPro" id="IPR043504">
    <property type="entry name" value="Peptidase_S1_PA_chymotrypsin"/>
</dbReference>
<dbReference type="PRINTS" id="PR00722">
    <property type="entry name" value="CHYMOTRYPSIN"/>
</dbReference>
<feature type="domain" description="Peptidase S1" evidence="6">
    <location>
        <begin position="48"/>
        <end position="300"/>
    </location>
</feature>
<dbReference type="PROSITE" id="PS00135">
    <property type="entry name" value="TRYPSIN_SER"/>
    <property type="match status" value="1"/>
</dbReference>
<proteinExistence type="predicted"/>
<keyword evidence="5" id="KW-0732">Signal</keyword>
<dbReference type="SUPFAM" id="SSF50494">
    <property type="entry name" value="Trypsin-like serine proteases"/>
    <property type="match status" value="1"/>
</dbReference>
<evidence type="ECO:0000313" key="9">
    <source>
        <dbReference type="EMBL" id="CAL4765627.1"/>
    </source>
</evidence>
<gene>
    <name evidence="7" type="ORF">C1SCF055_LOCUS6377</name>
</gene>
<name>A0A9P1BS63_9DINO</name>
<reference evidence="7" key="1">
    <citation type="submission" date="2022-10" db="EMBL/GenBank/DDBJ databases">
        <authorList>
            <person name="Chen Y."/>
            <person name="Dougan E. K."/>
            <person name="Chan C."/>
            <person name="Rhodes N."/>
            <person name="Thang M."/>
        </authorList>
    </citation>
    <scope>NUCLEOTIDE SEQUENCE</scope>
</reference>
<dbReference type="EMBL" id="CAMXCT010000402">
    <property type="protein sequence ID" value="CAI3978315.1"/>
    <property type="molecule type" value="Genomic_DNA"/>
</dbReference>
<keyword evidence="10" id="KW-1185">Reference proteome</keyword>